<comment type="cofactor">
    <cofactor evidence="12">
        <name>Mg(2+)</name>
        <dbReference type="ChEBI" id="CHEBI:18420"/>
    </cofactor>
    <text evidence="12">Requires a divalent cation, most likely magnesium in vivo, as an electrophilic catalyst to aid phosphoryl group transfer. It is the chelate of the metal and the nucleotide that is the actual substrate.</text>
</comment>
<comment type="similarity">
    <text evidence="1">Belongs to the carbohydrate kinase pfkB family.</text>
</comment>
<keyword evidence="11 12" id="KW-0119">Carbohydrate metabolism</keyword>
<feature type="active site" description="Proton acceptor" evidence="12">
    <location>
        <position position="267"/>
    </location>
</feature>
<comment type="pathway">
    <text evidence="12">Carbohydrate metabolism; D-ribose degradation; D-ribose 5-phosphate from beta-D-ribopyranose: step 2/2.</text>
</comment>
<feature type="binding site" evidence="12">
    <location>
        <position position="261"/>
    </location>
    <ligand>
        <name>K(+)</name>
        <dbReference type="ChEBI" id="CHEBI:29103"/>
    </ligand>
</feature>
<proteinExistence type="inferred from homology"/>
<comment type="function">
    <text evidence="12">Catalyzes the phosphorylation of ribose at O-5 in a reaction requiring ATP and magnesium. The resulting D-ribose-5-phosphate can then be used either for sythesis of nucleotides, histidine, and tryptophan, or as a component of the pentose phosphate pathway.</text>
</comment>
<dbReference type="PRINTS" id="PR00990">
    <property type="entry name" value="RIBOKINASE"/>
</dbReference>
<comment type="subunit">
    <text evidence="12">Homodimer.</text>
</comment>
<evidence type="ECO:0000256" key="12">
    <source>
        <dbReference type="HAMAP-Rule" id="MF_01987"/>
    </source>
</evidence>
<comment type="catalytic activity">
    <reaction evidence="12">
        <text>D-ribose + ATP = D-ribose 5-phosphate + ADP + H(+)</text>
        <dbReference type="Rhea" id="RHEA:13697"/>
        <dbReference type="ChEBI" id="CHEBI:15378"/>
        <dbReference type="ChEBI" id="CHEBI:30616"/>
        <dbReference type="ChEBI" id="CHEBI:47013"/>
        <dbReference type="ChEBI" id="CHEBI:78346"/>
        <dbReference type="ChEBI" id="CHEBI:456216"/>
        <dbReference type="EC" id="2.7.1.15"/>
    </reaction>
</comment>
<dbReference type="InterPro" id="IPR011877">
    <property type="entry name" value="Ribokinase"/>
</dbReference>
<feature type="binding site" evidence="12">
    <location>
        <begin position="266"/>
        <end position="267"/>
    </location>
    <ligand>
        <name>ATP</name>
        <dbReference type="ChEBI" id="CHEBI:30616"/>
    </ligand>
</feature>
<dbReference type="PANTHER" id="PTHR10584:SF166">
    <property type="entry name" value="RIBOKINASE"/>
    <property type="match status" value="1"/>
</dbReference>
<feature type="binding site" evidence="12">
    <location>
        <begin position="12"/>
        <end position="14"/>
    </location>
    <ligand>
        <name>substrate</name>
    </ligand>
</feature>
<feature type="binding site" evidence="12">
    <location>
        <position position="302"/>
    </location>
    <ligand>
        <name>K(+)</name>
        <dbReference type="ChEBI" id="CHEBI:29103"/>
    </ligand>
</feature>
<keyword evidence="8 12" id="KW-0067">ATP-binding</keyword>
<evidence type="ECO:0000256" key="5">
    <source>
        <dbReference type="ARBA" id="ARBA00022723"/>
    </source>
</evidence>
<evidence type="ECO:0000256" key="7">
    <source>
        <dbReference type="ARBA" id="ARBA00022777"/>
    </source>
</evidence>
<keyword evidence="15" id="KW-1185">Reference proteome</keyword>
<feature type="binding site" evidence="12">
    <location>
        <position position="300"/>
    </location>
    <ligand>
        <name>K(+)</name>
        <dbReference type="ChEBI" id="CHEBI:29103"/>
    </ligand>
</feature>
<evidence type="ECO:0000256" key="10">
    <source>
        <dbReference type="ARBA" id="ARBA00022958"/>
    </source>
</evidence>
<evidence type="ECO:0000256" key="11">
    <source>
        <dbReference type="ARBA" id="ARBA00023277"/>
    </source>
</evidence>
<feature type="binding site" evidence="12">
    <location>
        <position position="297"/>
    </location>
    <ligand>
        <name>K(+)</name>
        <dbReference type="ChEBI" id="CHEBI:29103"/>
    </ligand>
</feature>
<keyword evidence="7 12" id="KW-0418">Kinase</keyword>
<dbReference type="GO" id="GO:0019303">
    <property type="term" value="P:D-ribose catabolic process"/>
    <property type="evidence" value="ECO:0007669"/>
    <property type="project" value="UniProtKB-UniRule"/>
</dbReference>
<keyword evidence="12" id="KW-0963">Cytoplasm</keyword>
<protein>
    <recommendedName>
        <fullName evidence="3 12">Ribokinase</fullName>
        <shortName evidence="12">RK</shortName>
        <ecNumber evidence="2 12">2.7.1.15</ecNumber>
    </recommendedName>
</protein>
<feature type="binding site" evidence="12">
    <location>
        <position position="263"/>
    </location>
    <ligand>
        <name>K(+)</name>
        <dbReference type="ChEBI" id="CHEBI:29103"/>
    </ligand>
</feature>
<evidence type="ECO:0000313" key="14">
    <source>
        <dbReference type="EMBL" id="RYC70969.1"/>
    </source>
</evidence>
<comment type="subcellular location">
    <subcellularLocation>
        <location evidence="12">Cytoplasm</location>
    </subcellularLocation>
</comment>
<name>A0A4Q2UVK8_9BACT</name>
<dbReference type="InterPro" id="IPR011611">
    <property type="entry name" value="PfkB_dom"/>
</dbReference>
<feature type="binding site" evidence="12">
    <location>
        <begin position="40"/>
        <end position="44"/>
    </location>
    <ligand>
        <name>substrate</name>
    </ligand>
</feature>
<keyword evidence="6 12" id="KW-0547">Nucleotide-binding</keyword>
<comment type="similarity">
    <text evidence="12">Belongs to the carbohydrate kinase PfkB family. Ribokinase subfamily.</text>
</comment>
<dbReference type="InterPro" id="IPR002139">
    <property type="entry name" value="Ribo/fructo_kinase"/>
</dbReference>
<keyword evidence="9 12" id="KW-0460">Magnesium</keyword>
<evidence type="ECO:0000259" key="13">
    <source>
        <dbReference type="Pfam" id="PF00294"/>
    </source>
</evidence>
<evidence type="ECO:0000256" key="9">
    <source>
        <dbReference type="ARBA" id="ARBA00022842"/>
    </source>
</evidence>
<gene>
    <name evidence="12 14" type="primary">rbsK</name>
    <name evidence="14" type="ORF">EQG79_02120</name>
</gene>
<keyword evidence="10 12" id="KW-0630">Potassium</keyword>
<dbReference type="HAMAP" id="MF_01987">
    <property type="entry name" value="Ribokinase"/>
    <property type="match status" value="1"/>
</dbReference>
<dbReference type="PROSITE" id="PS00584">
    <property type="entry name" value="PFKB_KINASES_2"/>
    <property type="match status" value="1"/>
</dbReference>
<feature type="domain" description="Carbohydrate kinase PfkB" evidence="13">
    <location>
        <begin position="4"/>
        <end position="309"/>
    </location>
</feature>
<dbReference type="UniPathway" id="UPA00916">
    <property type="reaction ID" value="UER00889"/>
</dbReference>
<feature type="binding site" evidence="12">
    <location>
        <position position="196"/>
    </location>
    <ligand>
        <name>ATP</name>
        <dbReference type="ChEBI" id="CHEBI:30616"/>
    </ligand>
</feature>
<keyword evidence="5 12" id="KW-0479">Metal-binding</keyword>
<dbReference type="PANTHER" id="PTHR10584">
    <property type="entry name" value="SUGAR KINASE"/>
    <property type="match status" value="1"/>
</dbReference>
<reference evidence="14 15" key="1">
    <citation type="submission" date="2019-01" db="EMBL/GenBank/DDBJ databases">
        <title>Spirosoma flava sp. nov., a propanil-degrading bacterium isolated from herbicide-contaminated soil.</title>
        <authorList>
            <person name="Zhang L."/>
            <person name="Jiang J.-D."/>
        </authorList>
    </citation>
    <scope>NUCLEOTIDE SEQUENCE [LARGE SCALE GENOMIC DNA]</scope>
    <source>
        <strain evidence="14 15">TY50</strain>
    </source>
</reference>
<dbReference type="NCBIfam" id="TIGR02152">
    <property type="entry name" value="D_ribokin_bact"/>
    <property type="match status" value="1"/>
</dbReference>
<accession>A0A4Q2UVK8</accession>
<keyword evidence="4 12" id="KW-0808">Transferase</keyword>
<dbReference type="EC" id="2.7.1.15" evidence="2 12"/>
<dbReference type="EMBL" id="SBLB01000001">
    <property type="protein sequence ID" value="RYC70969.1"/>
    <property type="molecule type" value="Genomic_DNA"/>
</dbReference>
<dbReference type="CDD" id="cd01174">
    <property type="entry name" value="ribokinase"/>
    <property type="match status" value="1"/>
</dbReference>
<comment type="caution">
    <text evidence="12">Lacks conserved residue(s) required for the propagation of feature annotation.</text>
</comment>
<dbReference type="GO" id="GO:0004747">
    <property type="term" value="F:ribokinase activity"/>
    <property type="evidence" value="ECO:0007669"/>
    <property type="project" value="UniProtKB-UniRule"/>
</dbReference>
<feature type="binding site" evidence="12">
    <location>
        <begin position="232"/>
        <end position="237"/>
    </location>
    <ligand>
        <name>ATP</name>
        <dbReference type="ChEBI" id="CHEBI:30616"/>
    </ligand>
</feature>
<evidence type="ECO:0000313" key="15">
    <source>
        <dbReference type="Proteomes" id="UP000290407"/>
    </source>
</evidence>
<evidence type="ECO:0000256" key="1">
    <source>
        <dbReference type="ARBA" id="ARBA00005380"/>
    </source>
</evidence>
<feature type="binding site" evidence="12">
    <location>
        <position position="152"/>
    </location>
    <ligand>
        <name>substrate</name>
    </ligand>
</feature>
<sequence length="321" mass="32803">MSATVFVIGSSNTDMVIKASKLPAPGETVIGGTFLMNPGGKGANQAVAAARLALISSDTGASPTVTFVANVGNDVFGRQALQQFEREGIRSEFISTDADEPSGVALIGVDSRGENSIMVASGANARLDQHQVANALASISEPASTVILLQLETPLPTVEYAIRQGYERGMRVVLNPAPAQVLDPAVLACLYAITPNETEAELLTSIRVTDETTARQAAQHLHTMGVPNVVITLGARGAYVSSAGSDTPPALLPAPPVTAVDTTAAGDCFNGALAVALAEGKALADAVAFACKAASISVTRLGAQASLPHRPEVDAIPLVLA</sequence>
<feature type="binding site" evidence="12">
    <location>
        <position position="306"/>
    </location>
    <ligand>
        <name>K(+)</name>
        <dbReference type="ChEBI" id="CHEBI:29103"/>
    </ligand>
</feature>
<comment type="caution">
    <text evidence="14">The sequence shown here is derived from an EMBL/GenBank/DDBJ whole genome shotgun (WGS) entry which is preliminary data.</text>
</comment>
<dbReference type="RefSeq" id="WP_077923103.1">
    <property type="nucleotide sequence ID" value="NZ_SBLB01000001.1"/>
</dbReference>
<dbReference type="SUPFAM" id="SSF53613">
    <property type="entry name" value="Ribokinase-like"/>
    <property type="match status" value="1"/>
</dbReference>
<dbReference type="Gene3D" id="3.40.1190.20">
    <property type="match status" value="1"/>
</dbReference>
<feature type="binding site" evidence="12">
    <location>
        <position position="267"/>
    </location>
    <ligand>
        <name>substrate</name>
    </ligand>
</feature>
<evidence type="ECO:0000256" key="8">
    <source>
        <dbReference type="ARBA" id="ARBA00022840"/>
    </source>
</evidence>
<dbReference type="InterPro" id="IPR002173">
    <property type="entry name" value="Carboh/pur_kinase_PfkB_CS"/>
</dbReference>
<dbReference type="InterPro" id="IPR029056">
    <property type="entry name" value="Ribokinase-like"/>
</dbReference>
<evidence type="ECO:0000256" key="2">
    <source>
        <dbReference type="ARBA" id="ARBA00012035"/>
    </source>
</evidence>
<comment type="activity regulation">
    <text evidence="12">Activated by a monovalent cation that binds near, but not in, the active site. The most likely occupant of the site in vivo is potassium. Ion binding induces a conformational change that may alter substrate affinity.</text>
</comment>
<evidence type="ECO:0000256" key="4">
    <source>
        <dbReference type="ARBA" id="ARBA00022679"/>
    </source>
</evidence>
<dbReference type="Proteomes" id="UP000290407">
    <property type="component" value="Unassembled WGS sequence"/>
</dbReference>
<dbReference type="Pfam" id="PF00294">
    <property type="entry name" value="PfkB"/>
    <property type="match status" value="1"/>
</dbReference>
<evidence type="ECO:0000256" key="6">
    <source>
        <dbReference type="ARBA" id="ARBA00022741"/>
    </source>
</evidence>
<dbReference type="GO" id="GO:0005829">
    <property type="term" value="C:cytosol"/>
    <property type="evidence" value="ECO:0007669"/>
    <property type="project" value="TreeGrafter"/>
</dbReference>
<evidence type="ECO:0000256" key="3">
    <source>
        <dbReference type="ARBA" id="ARBA00016943"/>
    </source>
</evidence>
<dbReference type="GO" id="GO:0046872">
    <property type="term" value="F:metal ion binding"/>
    <property type="evidence" value="ECO:0007669"/>
    <property type="project" value="UniProtKB-KW"/>
</dbReference>
<organism evidence="14 15">
    <name type="scientific">Spirosoma sordidisoli</name>
    <dbReference type="NCBI Taxonomy" id="2502893"/>
    <lineage>
        <taxon>Bacteria</taxon>
        <taxon>Pseudomonadati</taxon>
        <taxon>Bacteroidota</taxon>
        <taxon>Cytophagia</taxon>
        <taxon>Cytophagales</taxon>
        <taxon>Cytophagaceae</taxon>
        <taxon>Spirosoma</taxon>
    </lineage>
</organism>
<dbReference type="GO" id="GO:0005524">
    <property type="term" value="F:ATP binding"/>
    <property type="evidence" value="ECO:0007669"/>
    <property type="project" value="UniProtKB-UniRule"/>
</dbReference>
<dbReference type="AlphaFoldDB" id="A0A4Q2UVK8"/>